<name>A0A1S7LLF3_MAGMO</name>
<dbReference type="EMBL" id="LO017727">
    <property type="protein sequence ID" value="CRH07700.1"/>
    <property type="molecule type" value="Genomic_DNA"/>
</dbReference>
<organism evidence="2">
    <name type="scientific">Magnetococcus massalia (strain MO-1)</name>
    <dbReference type="NCBI Taxonomy" id="451514"/>
    <lineage>
        <taxon>Bacteria</taxon>
        <taxon>Pseudomonadati</taxon>
        <taxon>Pseudomonadota</taxon>
        <taxon>Magnetococcia</taxon>
        <taxon>Magnetococcales</taxon>
        <taxon>Magnetococcaceae</taxon>
        <taxon>Magnetococcus</taxon>
    </lineage>
</organism>
<dbReference type="AlphaFoldDB" id="A0A1S7LLF3"/>
<reference evidence="2" key="1">
    <citation type="submission" date="2015-04" db="EMBL/GenBank/DDBJ databases">
        <authorList>
            <person name="Syromyatnikov M.Y."/>
            <person name="Popov V.N."/>
        </authorList>
    </citation>
    <scope>NUCLEOTIDE SEQUENCE</scope>
    <source>
        <strain evidence="2">MO-1</strain>
    </source>
</reference>
<gene>
    <name evidence="2" type="ORF">MAGMO_3564</name>
</gene>
<accession>A0A1S7LLF3</accession>
<evidence type="ECO:0000256" key="1">
    <source>
        <dbReference type="SAM" id="MobiDB-lite"/>
    </source>
</evidence>
<sequence>MEAKVLVWCANGWGGDVPQPTLQAGLYGLSKGNEDQGFWIFSKHQPLGWQPAQADGEGLSRGLGHHKTFGK</sequence>
<protein>
    <submittedName>
        <fullName evidence="2">Uncharacterized protein</fullName>
    </submittedName>
</protein>
<evidence type="ECO:0000313" key="2">
    <source>
        <dbReference type="EMBL" id="CRH07700.1"/>
    </source>
</evidence>
<feature type="region of interest" description="Disordered" evidence="1">
    <location>
        <begin position="51"/>
        <end position="71"/>
    </location>
</feature>
<proteinExistence type="predicted"/>